<gene>
    <name evidence="1" type="ORF">Taro_031630</name>
</gene>
<dbReference type="EMBL" id="NMUH01002263">
    <property type="protein sequence ID" value="MQL98914.1"/>
    <property type="molecule type" value="Genomic_DNA"/>
</dbReference>
<keyword evidence="2" id="KW-1185">Reference proteome</keyword>
<accession>A0A843W1H1</accession>
<sequence>MWKPQLGFPCCNRTLKTHGCLNTLHPNPRVEFTTCWGRVEEHLVAGELWIDHKKVIFFSCSSATTCTNRPLGVEQRTRFKPLVSRCCWATQPSGRRLGDPTHL</sequence>
<organism evidence="1 2">
    <name type="scientific">Colocasia esculenta</name>
    <name type="common">Wild taro</name>
    <name type="synonym">Arum esculentum</name>
    <dbReference type="NCBI Taxonomy" id="4460"/>
    <lineage>
        <taxon>Eukaryota</taxon>
        <taxon>Viridiplantae</taxon>
        <taxon>Streptophyta</taxon>
        <taxon>Embryophyta</taxon>
        <taxon>Tracheophyta</taxon>
        <taxon>Spermatophyta</taxon>
        <taxon>Magnoliopsida</taxon>
        <taxon>Liliopsida</taxon>
        <taxon>Araceae</taxon>
        <taxon>Aroideae</taxon>
        <taxon>Colocasieae</taxon>
        <taxon>Colocasia</taxon>
    </lineage>
</organism>
<dbReference type="Proteomes" id="UP000652761">
    <property type="component" value="Unassembled WGS sequence"/>
</dbReference>
<comment type="caution">
    <text evidence="1">The sequence shown here is derived from an EMBL/GenBank/DDBJ whole genome shotgun (WGS) entry which is preliminary data.</text>
</comment>
<protein>
    <submittedName>
        <fullName evidence="1">Uncharacterized protein</fullName>
    </submittedName>
</protein>
<dbReference type="AlphaFoldDB" id="A0A843W1H1"/>
<name>A0A843W1H1_COLES</name>
<evidence type="ECO:0000313" key="1">
    <source>
        <dbReference type="EMBL" id="MQL98914.1"/>
    </source>
</evidence>
<reference evidence="1" key="1">
    <citation type="submission" date="2017-07" db="EMBL/GenBank/DDBJ databases">
        <title>Taro Niue Genome Assembly and Annotation.</title>
        <authorList>
            <person name="Atibalentja N."/>
            <person name="Keating K."/>
            <person name="Fields C.J."/>
        </authorList>
    </citation>
    <scope>NUCLEOTIDE SEQUENCE</scope>
    <source>
        <strain evidence="1">Niue_2</strain>
        <tissue evidence="1">Leaf</tissue>
    </source>
</reference>
<feature type="non-terminal residue" evidence="1">
    <location>
        <position position="1"/>
    </location>
</feature>
<evidence type="ECO:0000313" key="2">
    <source>
        <dbReference type="Proteomes" id="UP000652761"/>
    </source>
</evidence>
<proteinExistence type="predicted"/>